<name>A0A2J7RK43_9NEOP</name>
<comment type="caution">
    <text evidence="2">The sequence shown here is derived from an EMBL/GenBank/DDBJ whole genome shotgun (WGS) entry which is preliminary data.</text>
</comment>
<keyword evidence="1" id="KW-0812">Transmembrane</keyword>
<evidence type="ECO:0000256" key="1">
    <source>
        <dbReference type="SAM" id="Phobius"/>
    </source>
</evidence>
<organism evidence="2 3">
    <name type="scientific">Cryptotermes secundus</name>
    <dbReference type="NCBI Taxonomy" id="105785"/>
    <lineage>
        <taxon>Eukaryota</taxon>
        <taxon>Metazoa</taxon>
        <taxon>Ecdysozoa</taxon>
        <taxon>Arthropoda</taxon>
        <taxon>Hexapoda</taxon>
        <taxon>Insecta</taxon>
        <taxon>Pterygota</taxon>
        <taxon>Neoptera</taxon>
        <taxon>Polyneoptera</taxon>
        <taxon>Dictyoptera</taxon>
        <taxon>Blattodea</taxon>
        <taxon>Blattoidea</taxon>
        <taxon>Termitoidae</taxon>
        <taxon>Kalotermitidae</taxon>
        <taxon>Cryptotermitinae</taxon>
        <taxon>Cryptotermes</taxon>
    </lineage>
</organism>
<keyword evidence="3" id="KW-1185">Reference proteome</keyword>
<dbReference type="EMBL" id="NEVH01002981">
    <property type="protein sequence ID" value="PNF41208.1"/>
    <property type="molecule type" value="Genomic_DNA"/>
</dbReference>
<evidence type="ECO:0000313" key="2">
    <source>
        <dbReference type="EMBL" id="PNF41208.1"/>
    </source>
</evidence>
<dbReference type="AlphaFoldDB" id="A0A2J7RK43"/>
<proteinExistence type="predicted"/>
<accession>A0A2J7RK43</accession>
<dbReference type="InParanoid" id="A0A2J7RK43"/>
<dbReference type="Proteomes" id="UP000235965">
    <property type="component" value="Unassembled WGS sequence"/>
</dbReference>
<gene>
    <name evidence="2" type="ORF">B7P43_G01453</name>
</gene>
<protein>
    <submittedName>
        <fullName evidence="2">Uncharacterized protein</fullName>
    </submittedName>
</protein>
<reference evidence="2 3" key="1">
    <citation type="submission" date="2017-12" db="EMBL/GenBank/DDBJ databases">
        <title>Hemimetabolous genomes reveal molecular basis of termite eusociality.</title>
        <authorList>
            <person name="Harrison M.C."/>
            <person name="Jongepier E."/>
            <person name="Robertson H.M."/>
            <person name="Arning N."/>
            <person name="Bitard-Feildel T."/>
            <person name="Chao H."/>
            <person name="Childers C.P."/>
            <person name="Dinh H."/>
            <person name="Doddapaneni H."/>
            <person name="Dugan S."/>
            <person name="Gowin J."/>
            <person name="Greiner C."/>
            <person name="Han Y."/>
            <person name="Hu H."/>
            <person name="Hughes D.S.T."/>
            <person name="Huylmans A.-K."/>
            <person name="Kemena C."/>
            <person name="Kremer L.P.M."/>
            <person name="Lee S.L."/>
            <person name="Lopez-Ezquerra A."/>
            <person name="Mallet L."/>
            <person name="Monroy-Kuhn J.M."/>
            <person name="Moser A."/>
            <person name="Murali S.C."/>
            <person name="Muzny D.M."/>
            <person name="Otani S."/>
            <person name="Piulachs M.-D."/>
            <person name="Poelchau M."/>
            <person name="Qu J."/>
            <person name="Schaub F."/>
            <person name="Wada-Katsumata A."/>
            <person name="Worley K.C."/>
            <person name="Xie Q."/>
            <person name="Ylla G."/>
            <person name="Poulsen M."/>
            <person name="Gibbs R.A."/>
            <person name="Schal C."/>
            <person name="Richards S."/>
            <person name="Belles X."/>
            <person name="Korb J."/>
            <person name="Bornberg-Bauer E."/>
        </authorList>
    </citation>
    <scope>NUCLEOTIDE SEQUENCE [LARGE SCALE GENOMIC DNA]</scope>
    <source>
        <tissue evidence="2">Whole body</tissue>
    </source>
</reference>
<evidence type="ECO:0000313" key="3">
    <source>
        <dbReference type="Proteomes" id="UP000235965"/>
    </source>
</evidence>
<sequence>MNTGITGTNFSLGMVVLLHFLCVYALLHRQLLCDRPISSKGVVPDIYKQVSERKLEALDYTALSCHTR</sequence>
<keyword evidence="1" id="KW-1133">Transmembrane helix</keyword>
<keyword evidence="1" id="KW-0472">Membrane</keyword>
<feature type="transmembrane region" description="Helical" evidence="1">
    <location>
        <begin position="6"/>
        <end position="27"/>
    </location>
</feature>